<dbReference type="Gene3D" id="2.40.50.230">
    <property type="entry name" value="Gp5 N-terminal domain"/>
    <property type="match status" value="1"/>
</dbReference>
<dbReference type="EMBL" id="MT143794">
    <property type="protein sequence ID" value="QJB02589.1"/>
    <property type="molecule type" value="Genomic_DNA"/>
</dbReference>
<organism evidence="2">
    <name type="scientific">viral metagenome</name>
    <dbReference type="NCBI Taxonomy" id="1070528"/>
    <lineage>
        <taxon>unclassified sequences</taxon>
        <taxon>metagenomes</taxon>
        <taxon>organismal metagenomes</taxon>
    </lineage>
</organism>
<feature type="domain" description="Phage protein Gp138 N-terminal" evidence="1">
    <location>
        <begin position="31"/>
        <end position="149"/>
    </location>
</feature>
<accession>A0A6M3MC08</accession>
<gene>
    <name evidence="2" type="ORF">MM171B01159_0007</name>
</gene>
<name>A0A6M3MC08_9ZZZZ</name>
<evidence type="ECO:0000313" key="2">
    <source>
        <dbReference type="EMBL" id="QJB02589.1"/>
    </source>
</evidence>
<sequence length="225" mass="24433">MISIAERLALKEEALERKFDNFAFELRCCSPGIIDSFDEEKQTVRVQLAIKEYIKCGAKEFLDEHGDNVAAIPVPILVDVPICIPSAGSFSLTLPIKAGDECLVVFGDTCMDNWWEFGCSETALFPLGEPATQKSLRRHNLSDGFAILGVKSQPNVIENYSTDAIELRNEDGVNKVSLSEDALTLTFGGKSIVITAAGVEIEGRMFLDHVHLGVTPGGSVTQGVL</sequence>
<dbReference type="Pfam" id="PF18352">
    <property type="entry name" value="Gp138_N"/>
    <property type="match status" value="1"/>
</dbReference>
<dbReference type="InterPro" id="IPR041599">
    <property type="entry name" value="Gp138_N"/>
</dbReference>
<proteinExistence type="predicted"/>
<reference evidence="2" key="1">
    <citation type="submission" date="2020-03" db="EMBL/GenBank/DDBJ databases">
        <title>The deep terrestrial virosphere.</title>
        <authorList>
            <person name="Holmfeldt K."/>
            <person name="Nilsson E."/>
            <person name="Simone D."/>
            <person name="Lopez-Fernandez M."/>
            <person name="Wu X."/>
            <person name="de Brujin I."/>
            <person name="Lundin D."/>
            <person name="Andersson A."/>
            <person name="Bertilsson S."/>
            <person name="Dopson M."/>
        </authorList>
    </citation>
    <scope>NUCLEOTIDE SEQUENCE</scope>
    <source>
        <strain evidence="2">MM171B01159</strain>
    </source>
</reference>
<dbReference type="AlphaFoldDB" id="A0A6M3MC08"/>
<evidence type="ECO:0000259" key="1">
    <source>
        <dbReference type="Pfam" id="PF18352"/>
    </source>
</evidence>
<protein>
    <recommendedName>
        <fullName evidence="1">Phage protein Gp138 N-terminal domain-containing protein</fullName>
    </recommendedName>
</protein>
<dbReference type="InterPro" id="IPR037026">
    <property type="entry name" value="Vgr_OB-fold_dom_sf"/>
</dbReference>